<dbReference type="NCBIfam" id="TIGR00006">
    <property type="entry name" value="16S rRNA (cytosine(1402)-N(4))-methyltransferase RsmH"/>
    <property type="match status" value="1"/>
</dbReference>
<dbReference type="Proteomes" id="UP000033546">
    <property type="component" value="Unassembled WGS sequence"/>
</dbReference>
<feature type="binding site" evidence="6">
    <location>
        <position position="96"/>
    </location>
    <ligand>
        <name>S-adenosyl-L-methionine</name>
        <dbReference type="ChEBI" id="CHEBI:59789"/>
    </ligand>
</feature>
<protein>
    <recommendedName>
        <fullName evidence="6">Ribosomal RNA small subunit methyltransferase H</fullName>
        <ecNumber evidence="6">2.1.1.199</ecNumber>
    </recommendedName>
    <alternativeName>
        <fullName evidence="6">16S rRNA m(4)C1402 methyltransferase</fullName>
    </alternativeName>
    <alternativeName>
        <fullName evidence="6">rRNA (cytosine-N(4)-)-methyltransferase RsmH</fullName>
    </alternativeName>
</protein>
<dbReference type="Gene3D" id="3.40.50.150">
    <property type="entry name" value="Vaccinia Virus protein VP39"/>
    <property type="match status" value="1"/>
</dbReference>
<gene>
    <name evidence="6 7" type="primary">rsmH</name>
    <name evidence="7" type="ORF">EMUCRT_0290</name>
</gene>
<organism evidence="7 8">
    <name type="scientific">Ehrlichia cf. muris str. EmCRT</name>
    <dbReference type="NCBI Taxonomy" id="1359167"/>
    <lineage>
        <taxon>Bacteria</taxon>
        <taxon>Pseudomonadati</taxon>
        <taxon>Pseudomonadota</taxon>
        <taxon>Alphaproteobacteria</taxon>
        <taxon>Rickettsiales</taxon>
        <taxon>Anaplasmataceae</taxon>
        <taxon>Ehrlichia</taxon>
    </lineage>
</organism>
<evidence type="ECO:0000256" key="4">
    <source>
        <dbReference type="ARBA" id="ARBA00022679"/>
    </source>
</evidence>
<evidence type="ECO:0000313" key="8">
    <source>
        <dbReference type="Proteomes" id="UP000033546"/>
    </source>
</evidence>
<name>A0A0F3NC78_9RICK</name>
<keyword evidence="4 6" id="KW-0808">Transferase</keyword>
<dbReference type="Pfam" id="PF01795">
    <property type="entry name" value="Methyltransf_5"/>
    <property type="match status" value="1"/>
</dbReference>
<dbReference type="PATRIC" id="fig|1359167.3.peg.278"/>
<dbReference type="InterPro" id="IPR023397">
    <property type="entry name" value="SAM-dep_MeTrfase_MraW_recog"/>
</dbReference>
<feature type="binding site" evidence="6">
    <location>
        <position position="103"/>
    </location>
    <ligand>
        <name>S-adenosyl-L-methionine</name>
        <dbReference type="ChEBI" id="CHEBI:59789"/>
    </ligand>
</feature>
<dbReference type="AlphaFoldDB" id="A0A0F3NC78"/>
<comment type="similarity">
    <text evidence="1 6">Belongs to the methyltransferase superfamily. RsmH family.</text>
</comment>
<reference evidence="7 8" key="1">
    <citation type="submission" date="2015-02" db="EMBL/GenBank/DDBJ databases">
        <title>Genome Sequencing of Rickettsiales.</title>
        <authorList>
            <person name="Daugherty S.C."/>
            <person name="Su Q."/>
            <person name="Abolude K."/>
            <person name="Beier-Sexton M."/>
            <person name="Carlyon J.A."/>
            <person name="Carter R."/>
            <person name="Day N.P."/>
            <person name="Dumler S.J."/>
            <person name="Dyachenko V."/>
            <person name="Godinez A."/>
            <person name="Kurtti T.J."/>
            <person name="Lichay M."/>
            <person name="Mullins K.E."/>
            <person name="Ott S."/>
            <person name="Pappas-Brown V."/>
            <person name="Paris D.H."/>
            <person name="Patel P."/>
            <person name="Richards A.L."/>
            <person name="Sadzewicz L."/>
            <person name="Sears K."/>
            <person name="Seidman D."/>
            <person name="Sengamalay N."/>
            <person name="Stenos J."/>
            <person name="Tallon L.J."/>
            <person name="Vincent G."/>
            <person name="Fraser C.M."/>
            <person name="Munderloh U."/>
            <person name="Dunning-Hotopp J.C."/>
        </authorList>
    </citation>
    <scope>NUCLEOTIDE SEQUENCE [LARGE SCALE GENOMIC DNA]</scope>
    <source>
        <strain evidence="7 8">EmCRT</strain>
    </source>
</reference>
<dbReference type="InterPro" id="IPR002903">
    <property type="entry name" value="RsmH"/>
</dbReference>
<dbReference type="PANTHER" id="PTHR11265:SF0">
    <property type="entry name" value="12S RRNA N4-METHYLCYTIDINE METHYLTRANSFERASE"/>
    <property type="match status" value="1"/>
</dbReference>
<dbReference type="RefSeq" id="WP_045805006.1">
    <property type="nucleotide sequence ID" value="NZ_LANU01000002.1"/>
</dbReference>
<keyword evidence="6" id="KW-0963">Cytoplasm</keyword>
<keyword evidence="5 6" id="KW-0949">S-adenosyl-L-methionine</keyword>
<evidence type="ECO:0000256" key="2">
    <source>
        <dbReference type="ARBA" id="ARBA00022552"/>
    </source>
</evidence>
<dbReference type="SUPFAM" id="SSF53335">
    <property type="entry name" value="S-adenosyl-L-methionine-dependent methyltransferases"/>
    <property type="match status" value="1"/>
</dbReference>
<dbReference type="PIRSF" id="PIRSF004486">
    <property type="entry name" value="MraW"/>
    <property type="match status" value="1"/>
</dbReference>
<dbReference type="GO" id="GO:0005737">
    <property type="term" value="C:cytoplasm"/>
    <property type="evidence" value="ECO:0007669"/>
    <property type="project" value="UniProtKB-SubCell"/>
</dbReference>
<comment type="subcellular location">
    <subcellularLocation>
        <location evidence="6">Cytoplasm</location>
    </subcellularLocation>
</comment>
<proteinExistence type="inferred from homology"/>
<evidence type="ECO:0000256" key="5">
    <source>
        <dbReference type="ARBA" id="ARBA00022691"/>
    </source>
</evidence>
<dbReference type="EMBL" id="LANU01000002">
    <property type="protein sequence ID" value="KJV65351.1"/>
    <property type="molecule type" value="Genomic_DNA"/>
</dbReference>
<dbReference type="GO" id="GO:0071424">
    <property type="term" value="F:rRNA (cytosine-N4-)-methyltransferase activity"/>
    <property type="evidence" value="ECO:0007669"/>
    <property type="project" value="UniProtKB-UniRule"/>
</dbReference>
<comment type="function">
    <text evidence="6">Specifically methylates the N4 position of cytidine in position 1402 (C1402) of 16S rRNA.</text>
</comment>
<dbReference type="Gene3D" id="1.10.150.170">
    <property type="entry name" value="Putative methyltransferase TM0872, insert domain"/>
    <property type="match status" value="1"/>
</dbReference>
<evidence type="ECO:0000256" key="3">
    <source>
        <dbReference type="ARBA" id="ARBA00022603"/>
    </source>
</evidence>
<dbReference type="SUPFAM" id="SSF81799">
    <property type="entry name" value="Putative methyltransferase TM0872, insert domain"/>
    <property type="match status" value="1"/>
</dbReference>
<dbReference type="GO" id="GO:0070475">
    <property type="term" value="P:rRNA base methylation"/>
    <property type="evidence" value="ECO:0007669"/>
    <property type="project" value="UniProtKB-UniRule"/>
</dbReference>
<dbReference type="FunFam" id="1.10.150.170:FF:000003">
    <property type="entry name" value="Ribosomal RNA small subunit methyltransferase H"/>
    <property type="match status" value="1"/>
</dbReference>
<evidence type="ECO:0000256" key="6">
    <source>
        <dbReference type="HAMAP-Rule" id="MF_01007"/>
    </source>
</evidence>
<dbReference type="InterPro" id="IPR029063">
    <property type="entry name" value="SAM-dependent_MTases_sf"/>
</dbReference>
<feature type="binding site" evidence="6">
    <location>
        <position position="48"/>
    </location>
    <ligand>
        <name>S-adenosyl-L-methionine</name>
        <dbReference type="ChEBI" id="CHEBI:59789"/>
    </ligand>
</feature>
<evidence type="ECO:0000256" key="1">
    <source>
        <dbReference type="ARBA" id="ARBA00010396"/>
    </source>
</evidence>
<feature type="binding site" evidence="6">
    <location>
        <position position="75"/>
    </location>
    <ligand>
        <name>S-adenosyl-L-methionine</name>
        <dbReference type="ChEBI" id="CHEBI:59789"/>
    </ligand>
</feature>
<dbReference type="EC" id="2.1.1.199" evidence="6"/>
<accession>A0A0F3NC78</accession>
<comment type="caution">
    <text evidence="7">The sequence shown here is derived from an EMBL/GenBank/DDBJ whole genome shotgun (WGS) entry which is preliminary data.</text>
</comment>
<dbReference type="PANTHER" id="PTHR11265">
    <property type="entry name" value="S-ADENOSYL-METHYLTRANSFERASE MRAW"/>
    <property type="match status" value="1"/>
</dbReference>
<feature type="binding site" evidence="6">
    <location>
        <begin position="30"/>
        <end position="32"/>
    </location>
    <ligand>
        <name>S-adenosyl-L-methionine</name>
        <dbReference type="ChEBI" id="CHEBI:59789"/>
    </ligand>
</feature>
<keyword evidence="3 6" id="KW-0489">Methyltransferase</keyword>
<dbReference type="HAMAP" id="MF_01007">
    <property type="entry name" value="16SrRNA_methyltr_H"/>
    <property type="match status" value="1"/>
</dbReference>
<keyword evidence="2 6" id="KW-0698">rRNA processing</keyword>
<comment type="catalytic activity">
    <reaction evidence="6">
        <text>cytidine(1402) in 16S rRNA + S-adenosyl-L-methionine = N(4)-methylcytidine(1402) in 16S rRNA + S-adenosyl-L-homocysteine + H(+)</text>
        <dbReference type="Rhea" id="RHEA:42928"/>
        <dbReference type="Rhea" id="RHEA-COMP:10286"/>
        <dbReference type="Rhea" id="RHEA-COMP:10287"/>
        <dbReference type="ChEBI" id="CHEBI:15378"/>
        <dbReference type="ChEBI" id="CHEBI:57856"/>
        <dbReference type="ChEBI" id="CHEBI:59789"/>
        <dbReference type="ChEBI" id="CHEBI:74506"/>
        <dbReference type="ChEBI" id="CHEBI:82748"/>
        <dbReference type="EC" id="2.1.1.199"/>
    </reaction>
</comment>
<sequence>MHIPVLLKEMLYILDPQDGKIYVDATFGAGGYTRAILGSADCQVYAIDQDEYTNVFYEELVHDFPGRIHFYINKFSKIKQILHKAQLQRVDGIVFDIGVSSMQLENANRGFSFSKDGPLDMRMNTSMMGSVDASMFVNTASEAEIADVIYQYGDEKYSRKIAKAIVESRKKKAIKTTGELAFIVKSVISRSKNHSIDPATRTFQAIRIWVNKELEELEHGITHAADLLNPGGKIIVVSFHSLEDRIVKVIFKSLCNGNTITSSKLNMRFQLINKKIIRPSSEEIVKNPRSRSAKLRAILKI</sequence>
<evidence type="ECO:0000313" key="7">
    <source>
        <dbReference type="EMBL" id="KJV65351.1"/>
    </source>
</evidence>